<comment type="caution">
    <text evidence="1">The sequence shown here is derived from an EMBL/GenBank/DDBJ whole genome shotgun (WGS) entry which is preliminary data.</text>
</comment>
<evidence type="ECO:0000313" key="1">
    <source>
        <dbReference type="EMBL" id="MFH8252265.1"/>
    </source>
</evidence>
<dbReference type="Gene3D" id="3.20.20.30">
    <property type="entry name" value="Luciferase-like domain"/>
    <property type="match status" value="1"/>
</dbReference>
<dbReference type="InterPro" id="IPR036661">
    <property type="entry name" value="Luciferase-like_sf"/>
</dbReference>
<name>A0ABW7QBK2_9MICO</name>
<protein>
    <recommendedName>
        <fullName evidence="3">Luciferase-like domain-containing protein</fullName>
    </recommendedName>
</protein>
<organism evidence="1 2">
    <name type="scientific">Microbacterium alkaliflavum</name>
    <dbReference type="NCBI Taxonomy" id="3248839"/>
    <lineage>
        <taxon>Bacteria</taxon>
        <taxon>Bacillati</taxon>
        <taxon>Actinomycetota</taxon>
        <taxon>Actinomycetes</taxon>
        <taxon>Micrococcales</taxon>
        <taxon>Microbacteriaceae</taxon>
        <taxon>Microbacterium</taxon>
    </lineage>
</organism>
<dbReference type="SUPFAM" id="SSF51679">
    <property type="entry name" value="Bacterial luciferase-like"/>
    <property type="match status" value="1"/>
</dbReference>
<sequence>MTRIGFHASHEQFAPSRLLALVRDAERAGDDAALGAAADQWRQATAPGDVVWDLEQPEDFDRLSDPGDEDALRAAVLIGSDPRGMAERLARIAAVGFDELYVHHVGLDQDAFLARAASQLLPALRKALA</sequence>
<accession>A0ABW7QBK2</accession>
<dbReference type="EMBL" id="JBIQWL010000008">
    <property type="protein sequence ID" value="MFH8252265.1"/>
    <property type="molecule type" value="Genomic_DNA"/>
</dbReference>
<gene>
    <name evidence="1" type="ORF">ACH3VR_18005</name>
</gene>
<evidence type="ECO:0000313" key="2">
    <source>
        <dbReference type="Proteomes" id="UP001610861"/>
    </source>
</evidence>
<reference evidence="1 2" key="1">
    <citation type="submission" date="2024-09" db="EMBL/GenBank/DDBJ databases">
        <authorList>
            <person name="Pan X."/>
        </authorList>
    </citation>
    <scope>NUCLEOTIDE SEQUENCE [LARGE SCALE GENOMIC DNA]</scope>
    <source>
        <strain evidence="1 2">B2969</strain>
    </source>
</reference>
<dbReference type="Proteomes" id="UP001610861">
    <property type="component" value="Unassembled WGS sequence"/>
</dbReference>
<dbReference type="RefSeq" id="WP_397557696.1">
    <property type="nucleotide sequence ID" value="NZ_JBIQWL010000008.1"/>
</dbReference>
<evidence type="ECO:0008006" key="3">
    <source>
        <dbReference type="Google" id="ProtNLM"/>
    </source>
</evidence>
<keyword evidence="2" id="KW-1185">Reference proteome</keyword>
<proteinExistence type="predicted"/>